<dbReference type="EMBL" id="KN831776">
    <property type="protein sequence ID" value="KIM43004.1"/>
    <property type="molecule type" value="Genomic_DNA"/>
</dbReference>
<reference evidence="2 3" key="1">
    <citation type="submission" date="2014-04" db="EMBL/GenBank/DDBJ databases">
        <authorList>
            <consortium name="DOE Joint Genome Institute"/>
            <person name="Kuo A."/>
            <person name="Gay G."/>
            <person name="Dore J."/>
            <person name="Kohler A."/>
            <person name="Nagy L.G."/>
            <person name="Floudas D."/>
            <person name="Copeland A."/>
            <person name="Barry K.W."/>
            <person name="Cichocki N."/>
            <person name="Veneault-Fourrey C."/>
            <person name="LaButti K."/>
            <person name="Lindquist E.A."/>
            <person name="Lipzen A."/>
            <person name="Lundell T."/>
            <person name="Morin E."/>
            <person name="Murat C."/>
            <person name="Sun H."/>
            <person name="Tunlid A."/>
            <person name="Henrissat B."/>
            <person name="Grigoriev I.V."/>
            <person name="Hibbett D.S."/>
            <person name="Martin F."/>
            <person name="Nordberg H.P."/>
            <person name="Cantor M.N."/>
            <person name="Hua S.X."/>
        </authorList>
    </citation>
    <scope>NUCLEOTIDE SEQUENCE [LARGE SCALE GENOMIC DNA]</scope>
    <source>
        <strain evidence="3">h7</strain>
    </source>
</reference>
<organism evidence="2 3">
    <name type="scientific">Hebeloma cylindrosporum</name>
    <dbReference type="NCBI Taxonomy" id="76867"/>
    <lineage>
        <taxon>Eukaryota</taxon>
        <taxon>Fungi</taxon>
        <taxon>Dikarya</taxon>
        <taxon>Basidiomycota</taxon>
        <taxon>Agaricomycotina</taxon>
        <taxon>Agaricomycetes</taxon>
        <taxon>Agaricomycetidae</taxon>
        <taxon>Agaricales</taxon>
        <taxon>Agaricineae</taxon>
        <taxon>Hymenogastraceae</taxon>
        <taxon>Hebeloma</taxon>
    </lineage>
</organism>
<dbReference type="HOGENOM" id="CLU_018544_14_1_1"/>
<feature type="compositionally biased region" description="Basic and acidic residues" evidence="1">
    <location>
        <begin position="1"/>
        <end position="16"/>
    </location>
</feature>
<dbReference type="AlphaFoldDB" id="A0A0C3CFR2"/>
<dbReference type="Gene3D" id="1.20.1280.50">
    <property type="match status" value="1"/>
</dbReference>
<protein>
    <submittedName>
        <fullName evidence="2">Uncharacterized protein</fullName>
    </submittedName>
</protein>
<evidence type="ECO:0000313" key="3">
    <source>
        <dbReference type="Proteomes" id="UP000053424"/>
    </source>
</evidence>
<keyword evidence="3" id="KW-1185">Reference proteome</keyword>
<gene>
    <name evidence="2" type="ORF">M413DRAFT_443818</name>
</gene>
<name>A0A0C3CFR2_HEBCY</name>
<accession>A0A0C3CFR2</accession>
<evidence type="ECO:0000313" key="2">
    <source>
        <dbReference type="EMBL" id="KIM43004.1"/>
    </source>
</evidence>
<evidence type="ECO:0000256" key="1">
    <source>
        <dbReference type="SAM" id="MobiDB-lite"/>
    </source>
</evidence>
<dbReference type="Proteomes" id="UP000053424">
    <property type="component" value="Unassembled WGS sequence"/>
</dbReference>
<dbReference type="OrthoDB" id="2269034at2759"/>
<feature type="region of interest" description="Disordered" evidence="1">
    <location>
        <begin position="1"/>
        <end position="24"/>
    </location>
</feature>
<proteinExistence type="predicted"/>
<sequence>MEPKPEVNKDQQDDRSLCTNTSHDPFIDKFPPEIVSHIFLLSMKNRGLERAVNWLPTQFTLGSVSRAWRQVAWSTPQLWTTISFTLAKPPKKIQVKDVLQIVNDWLRRSHSLPLDIFVYNYSGDKRPISQAQCGPIINALNQQSGRWNELYLGLANPSFYRLFCGASASTPTTLRSLHLETVFSNFSSPTFKMKSRPSPKHLFVKMFPLSNIDIMWDKLETFNAWLTNLISCIEVMERASHLHTCSLSAILTSGNSSMLPTTVVRHTRLRKLELFKSPVSVLIEFLKILELPSLEDYFYQSEEGDILANSLVALLNRSVCHLKVITLRLEDDAPAMADFNKVLNAVPYLEKLRLDLLDEGPKTAFIMDDLFTQLSSSPPSVEGDVGGLLPNLRTLELYSGEGYMFECIPEIFSLPHRKMLSLKVDGRRSVVLDDETLEKISNLIEEGFEIRILQNGEDYFSRRSLSY</sequence>
<reference evidence="3" key="2">
    <citation type="submission" date="2015-01" db="EMBL/GenBank/DDBJ databases">
        <title>Evolutionary Origins and Diversification of the Mycorrhizal Mutualists.</title>
        <authorList>
            <consortium name="DOE Joint Genome Institute"/>
            <consortium name="Mycorrhizal Genomics Consortium"/>
            <person name="Kohler A."/>
            <person name="Kuo A."/>
            <person name="Nagy L.G."/>
            <person name="Floudas D."/>
            <person name="Copeland A."/>
            <person name="Barry K.W."/>
            <person name="Cichocki N."/>
            <person name="Veneault-Fourrey C."/>
            <person name="LaButti K."/>
            <person name="Lindquist E.A."/>
            <person name="Lipzen A."/>
            <person name="Lundell T."/>
            <person name="Morin E."/>
            <person name="Murat C."/>
            <person name="Riley R."/>
            <person name="Ohm R."/>
            <person name="Sun H."/>
            <person name="Tunlid A."/>
            <person name="Henrissat B."/>
            <person name="Grigoriev I.V."/>
            <person name="Hibbett D.S."/>
            <person name="Martin F."/>
        </authorList>
    </citation>
    <scope>NUCLEOTIDE SEQUENCE [LARGE SCALE GENOMIC DNA]</scope>
    <source>
        <strain evidence="3">h7</strain>
    </source>
</reference>